<evidence type="ECO:0000259" key="1">
    <source>
        <dbReference type="PROSITE" id="PS51782"/>
    </source>
</evidence>
<protein>
    <submittedName>
        <fullName evidence="2">Baseplate wedge protein</fullName>
    </submittedName>
</protein>
<organism evidence="2">
    <name type="scientific">Siphoviridae sp. ctrpg19</name>
    <dbReference type="NCBI Taxonomy" id="2826481"/>
    <lineage>
        <taxon>Viruses</taxon>
        <taxon>Duplodnaviria</taxon>
        <taxon>Heunggongvirae</taxon>
        <taxon>Uroviricota</taxon>
        <taxon>Caudoviricetes</taxon>
    </lineage>
</organism>
<feature type="domain" description="LysM" evidence="1">
    <location>
        <begin position="47"/>
        <end position="95"/>
    </location>
</feature>
<dbReference type="Gene3D" id="3.10.350.10">
    <property type="entry name" value="LysM domain"/>
    <property type="match status" value="1"/>
</dbReference>
<dbReference type="InterPro" id="IPR018392">
    <property type="entry name" value="LysM"/>
</dbReference>
<dbReference type="CDD" id="cd00118">
    <property type="entry name" value="LysM"/>
    <property type="match status" value="1"/>
</dbReference>
<reference evidence="2" key="1">
    <citation type="journal article" date="2021" name="Proc. Natl. Acad. Sci. U.S.A.">
        <title>A Catalog of Tens of Thousands of Viruses from Human Metagenomes Reveals Hidden Associations with Chronic Diseases.</title>
        <authorList>
            <person name="Tisza M.J."/>
            <person name="Buck C.B."/>
        </authorList>
    </citation>
    <scope>NUCLEOTIDE SEQUENCE</scope>
    <source>
        <strain evidence="2">Ctrpg19</strain>
    </source>
</reference>
<dbReference type="SUPFAM" id="SSF54106">
    <property type="entry name" value="LysM domain"/>
    <property type="match status" value="1"/>
</dbReference>
<evidence type="ECO:0000313" key="2">
    <source>
        <dbReference type="EMBL" id="DAD82750.1"/>
    </source>
</evidence>
<dbReference type="PROSITE" id="PS51782">
    <property type="entry name" value="LYSM"/>
    <property type="match status" value="1"/>
</dbReference>
<dbReference type="InterPro" id="IPR036779">
    <property type="entry name" value="LysM_dom_sf"/>
</dbReference>
<proteinExistence type="predicted"/>
<sequence>MEVLQNKEYRSYDYISRYQIFPYFYNSLDNKYIYGTTAQLKDSIGYSIHVVKNGDSFDSIALDYYNNPTLYWIICDFNKVQDPYKKLKVGDKIKVPTLSSISFDQEN</sequence>
<dbReference type="Pfam" id="PF01476">
    <property type="entry name" value="LysM"/>
    <property type="match status" value="1"/>
</dbReference>
<name>A0A8S5MKL0_9CAUD</name>
<accession>A0A8S5MKL0</accession>
<dbReference type="EMBL" id="BK014923">
    <property type="protein sequence ID" value="DAD82750.1"/>
    <property type="molecule type" value="Genomic_DNA"/>
</dbReference>